<dbReference type="InParanoid" id="A0A543AWZ6"/>
<evidence type="ECO:0000313" key="3">
    <source>
        <dbReference type="Proteomes" id="UP000317043"/>
    </source>
</evidence>
<proteinExistence type="predicted"/>
<dbReference type="EMBL" id="VFOW01000001">
    <property type="protein sequence ID" value="TQL77093.1"/>
    <property type="molecule type" value="Genomic_DNA"/>
</dbReference>
<dbReference type="AlphaFoldDB" id="A0A543AWZ6"/>
<gene>
    <name evidence="2" type="ORF">FB566_2642</name>
</gene>
<dbReference type="Proteomes" id="UP000317043">
    <property type="component" value="Unassembled WGS sequence"/>
</dbReference>
<evidence type="ECO:0000313" key="2">
    <source>
        <dbReference type="EMBL" id="TQL77093.1"/>
    </source>
</evidence>
<reference evidence="2 3" key="1">
    <citation type="submission" date="2019-06" db="EMBL/GenBank/DDBJ databases">
        <title>Sequencing the genomes of 1000 actinobacteria strains.</title>
        <authorList>
            <person name="Klenk H.-P."/>
        </authorList>
    </citation>
    <scope>NUCLEOTIDE SEQUENCE [LARGE SCALE GENOMIC DNA]</scope>
    <source>
        <strain evidence="2 3">DSM 45928</strain>
    </source>
</reference>
<comment type="caution">
    <text evidence="2">The sequence shown here is derived from an EMBL/GenBank/DDBJ whole genome shotgun (WGS) entry which is preliminary data.</text>
</comment>
<keyword evidence="3" id="KW-1185">Reference proteome</keyword>
<dbReference type="OrthoDB" id="5194494at2"/>
<feature type="compositionally biased region" description="Basic residues" evidence="1">
    <location>
        <begin position="159"/>
        <end position="176"/>
    </location>
</feature>
<sequence length="176" mass="18839">MSERKLPSPIYAAAGASEVVVEQLKKLPAKVDELRDRAKLEERFNAINTAVRDNVTKGVETFRGFDANRLRETASETATTLGDKAKVASEKARATYYELVERGEHVTNGERSPIKVIATIANNNGNGNGNGSVPTGQNNNHAKPANTKPANSGPVAKKTTVKKANSKKPTVKATAK</sequence>
<protein>
    <submittedName>
        <fullName evidence="2">Uncharacterized protein</fullName>
    </submittedName>
</protein>
<accession>A0A543AWZ6</accession>
<dbReference type="RefSeq" id="WP_142039466.1">
    <property type="nucleotide sequence ID" value="NZ_JBHTGS010000001.1"/>
</dbReference>
<organism evidence="2 3">
    <name type="scientific">Stackebrandtia endophytica</name>
    <dbReference type="NCBI Taxonomy" id="1496996"/>
    <lineage>
        <taxon>Bacteria</taxon>
        <taxon>Bacillati</taxon>
        <taxon>Actinomycetota</taxon>
        <taxon>Actinomycetes</taxon>
        <taxon>Glycomycetales</taxon>
        <taxon>Glycomycetaceae</taxon>
        <taxon>Stackebrandtia</taxon>
    </lineage>
</organism>
<feature type="region of interest" description="Disordered" evidence="1">
    <location>
        <begin position="125"/>
        <end position="176"/>
    </location>
</feature>
<feature type="compositionally biased region" description="Polar residues" evidence="1">
    <location>
        <begin position="132"/>
        <end position="141"/>
    </location>
</feature>
<name>A0A543AWZ6_9ACTN</name>
<evidence type="ECO:0000256" key="1">
    <source>
        <dbReference type="SAM" id="MobiDB-lite"/>
    </source>
</evidence>